<name>A0A182KJ19_9DIPT</name>
<evidence type="ECO:0000313" key="2">
    <source>
        <dbReference type="Proteomes" id="UP000075881"/>
    </source>
</evidence>
<protein>
    <submittedName>
        <fullName evidence="1">Uncharacterized protein</fullName>
    </submittedName>
</protein>
<organism evidence="1 2">
    <name type="scientific">Anopheles christyi</name>
    <dbReference type="NCBI Taxonomy" id="43041"/>
    <lineage>
        <taxon>Eukaryota</taxon>
        <taxon>Metazoa</taxon>
        <taxon>Ecdysozoa</taxon>
        <taxon>Arthropoda</taxon>
        <taxon>Hexapoda</taxon>
        <taxon>Insecta</taxon>
        <taxon>Pterygota</taxon>
        <taxon>Neoptera</taxon>
        <taxon>Endopterygota</taxon>
        <taxon>Diptera</taxon>
        <taxon>Nematocera</taxon>
        <taxon>Culicoidea</taxon>
        <taxon>Culicidae</taxon>
        <taxon>Anophelinae</taxon>
        <taxon>Anopheles</taxon>
    </lineage>
</organism>
<accession>A0A182KJ19</accession>
<evidence type="ECO:0000313" key="1">
    <source>
        <dbReference type="EnsemblMetazoa" id="ACHR014422-PA"/>
    </source>
</evidence>
<sequence length="203" mass="21417">MSVRIWSRASACVLTGCCRCSSPLAHALQRAALHFKHQSALGIACVRQFSPLLRYLPDPIALTTLTVPLARPRPLTPAPLPPLLPFEGSPMPVATEPLDEPTALLPDVTTTLIPLPTLLPLLVLLPLPPPPPPTTTLIPPEVFVAPLPAVGVVVVGDGTPQPPLVVPEVPASPPLPTTGLSGGFLLLVAVMLPLEIMLRFCDR</sequence>
<dbReference type="AlphaFoldDB" id="A0A182KJ19"/>
<proteinExistence type="predicted"/>
<dbReference type="EnsemblMetazoa" id="ACHR014422-RA">
    <property type="protein sequence ID" value="ACHR014422-PA"/>
    <property type="gene ID" value="ACHR014422"/>
</dbReference>
<dbReference type="VEuPathDB" id="VectorBase:ACHR014422"/>
<dbReference type="Proteomes" id="UP000075881">
    <property type="component" value="Unassembled WGS sequence"/>
</dbReference>
<keyword evidence="2" id="KW-1185">Reference proteome</keyword>
<reference evidence="1" key="2">
    <citation type="submission" date="2020-05" db="UniProtKB">
        <authorList>
            <consortium name="EnsemblMetazoa"/>
        </authorList>
    </citation>
    <scope>IDENTIFICATION</scope>
    <source>
        <strain evidence="1">ACHKN1017</strain>
    </source>
</reference>
<reference evidence="2" key="1">
    <citation type="submission" date="2013-03" db="EMBL/GenBank/DDBJ databases">
        <title>The Genome Sequence of Anopheles christyi ACHKN1017.</title>
        <authorList>
            <consortium name="The Broad Institute Genomics Platform"/>
            <person name="Neafsey D.E."/>
            <person name="Besansky N."/>
            <person name="Walker B."/>
            <person name="Young S.K."/>
            <person name="Zeng Q."/>
            <person name="Gargeya S."/>
            <person name="Fitzgerald M."/>
            <person name="Haas B."/>
            <person name="Abouelleil A."/>
            <person name="Allen A.W."/>
            <person name="Alvarado L."/>
            <person name="Arachchi H.M."/>
            <person name="Berlin A.M."/>
            <person name="Chapman S.B."/>
            <person name="Gainer-Dewar J."/>
            <person name="Goldberg J."/>
            <person name="Griggs A."/>
            <person name="Gujja S."/>
            <person name="Hansen M."/>
            <person name="Howarth C."/>
            <person name="Imamovic A."/>
            <person name="Ireland A."/>
            <person name="Larimer J."/>
            <person name="McCowan C."/>
            <person name="Murphy C."/>
            <person name="Pearson M."/>
            <person name="Poon T.W."/>
            <person name="Priest M."/>
            <person name="Roberts A."/>
            <person name="Saif S."/>
            <person name="Shea T."/>
            <person name="Sisk P."/>
            <person name="Sykes S."/>
            <person name="Wortman J."/>
            <person name="Nusbaum C."/>
            <person name="Birren B."/>
        </authorList>
    </citation>
    <scope>NUCLEOTIDE SEQUENCE [LARGE SCALE GENOMIC DNA]</scope>
    <source>
        <strain evidence="2">ACHKN1017</strain>
    </source>
</reference>